<dbReference type="RefSeq" id="WP_086786439.1">
    <property type="nucleotide sequence ID" value="NZ_JAGIOO010000001.1"/>
</dbReference>
<feature type="transmembrane region" description="Helical" evidence="1">
    <location>
        <begin position="48"/>
        <end position="70"/>
    </location>
</feature>
<keyword evidence="3" id="KW-1185">Reference proteome</keyword>
<keyword evidence="1" id="KW-0472">Membrane</keyword>
<sequence length="409" mass="43386">MDNGFPRYPWLPRGARSLGIGDPLPVAGGRYFVLAVATLVLLGNPVLLPWWAVLAVLAGLALLTTVTVACSRAPQYPTMWLVTEPERIGVVHAGNPGDPEPGTVTWLARAETSLRQGSWAGAAEEAYGRYLDAAGAAPTEQVPDPGEEEDEDEAPALPGYVLWDSRGAAVVHHHQADSAAVRSLFDELDVLRDQLPAPRRTPLATRVNFDDARALVRVGAAPAHRVEAAFGGYARQTEIDVLLDLGLPRGFPSVLDTLPPAEVRALPVADRLAVLREEVVVQGGRDLAWERARGTGAPISPEWTEQWLARLDALGAAPGTAPALVPGAWPEVGVTARVALLVLASGTDLSARPVRAELESLGIPGEAATERLSWGPRRGLWLAVDKVVLGGCYLAGITAVAVFVHWLGS</sequence>
<name>A0ABS5AAG1_9PSEU</name>
<dbReference type="EMBL" id="JAGIOO010000001">
    <property type="protein sequence ID" value="MBP2473570.1"/>
    <property type="molecule type" value="Genomic_DNA"/>
</dbReference>
<reference evidence="2 3" key="1">
    <citation type="submission" date="2021-03" db="EMBL/GenBank/DDBJ databases">
        <title>Sequencing the genomes of 1000 actinobacteria strains.</title>
        <authorList>
            <person name="Klenk H.-P."/>
        </authorList>
    </citation>
    <scope>NUCLEOTIDE SEQUENCE [LARGE SCALE GENOMIC DNA]</scope>
    <source>
        <strain evidence="2 3">DSM 44580</strain>
    </source>
</reference>
<proteinExistence type="predicted"/>
<evidence type="ECO:0000256" key="1">
    <source>
        <dbReference type="SAM" id="Phobius"/>
    </source>
</evidence>
<keyword evidence="1" id="KW-0812">Transmembrane</keyword>
<comment type="caution">
    <text evidence="2">The sequence shown here is derived from an EMBL/GenBank/DDBJ whole genome shotgun (WGS) entry which is preliminary data.</text>
</comment>
<dbReference type="Proteomes" id="UP001519363">
    <property type="component" value="Unassembled WGS sequence"/>
</dbReference>
<accession>A0ABS5AAG1</accession>
<evidence type="ECO:0000313" key="2">
    <source>
        <dbReference type="EMBL" id="MBP2473570.1"/>
    </source>
</evidence>
<organism evidence="2 3">
    <name type="scientific">Crossiella equi</name>
    <dbReference type="NCBI Taxonomy" id="130796"/>
    <lineage>
        <taxon>Bacteria</taxon>
        <taxon>Bacillati</taxon>
        <taxon>Actinomycetota</taxon>
        <taxon>Actinomycetes</taxon>
        <taxon>Pseudonocardiales</taxon>
        <taxon>Pseudonocardiaceae</taxon>
        <taxon>Crossiella</taxon>
    </lineage>
</organism>
<protein>
    <submittedName>
        <fullName evidence="2">Uncharacterized protein</fullName>
    </submittedName>
</protein>
<evidence type="ECO:0000313" key="3">
    <source>
        <dbReference type="Proteomes" id="UP001519363"/>
    </source>
</evidence>
<gene>
    <name evidence="2" type="ORF">JOF53_002442</name>
</gene>
<keyword evidence="1" id="KW-1133">Transmembrane helix</keyword>
<feature type="transmembrane region" description="Helical" evidence="1">
    <location>
        <begin position="387"/>
        <end position="407"/>
    </location>
</feature>